<feature type="domain" description="EthD" evidence="1">
    <location>
        <begin position="46"/>
        <end position="83"/>
    </location>
</feature>
<protein>
    <submittedName>
        <fullName evidence="2">Unannotated protein</fullName>
    </submittedName>
</protein>
<dbReference type="InterPro" id="IPR009799">
    <property type="entry name" value="EthD_dom"/>
</dbReference>
<organism evidence="2">
    <name type="scientific">freshwater metagenome</name>
    <dbReference type="NCBI Taxonomy" id="449393"/>
    <lineage>
        <taxon>unclassified sequences</taxon>
        <taxon>metagenomes</taxon>
        <taxon>ecological metagenomes</taxon>
    </lineage>
</organism>
<dbReference type="NCBIfam" id="TIGR02118">
    <property type="entry name" value="EthD family reductase"/>
    <property type="match status" value="1"/>
</dbReference>
<proteinExistence type="predicted"/>
<dbReference type="GO" id="GO:0016491">
    <property type="term" value="F:oxidoreductase activity"/>
    <property type="evidence" value="ECO:0007669"/>
    <property type="project" value="InterPro"/>
</dbReference>
<dbReference type="SUPFAM" id="SSF54909">
    <property type="entry name" value="Dimeric alpha+beta barrel"/>
    <property type="match status" value="1"/>
</dbReference>
<dbReference type="EMBL" id="CAEZXM010000227">
    <property type="protein sequence ID" value="CAB4699786.1"/>
    <property type="molecule type" value="Genomic_DNA"/>
</dbReference>
<sequence length="93" mass="10020">MIRVSVLYPGGDDINFDHDYYKNTHVPLACSSWNVAGEIDKGISGPYIAAVHFFFASMEQSQTAMASPATGAVMADVANYTNTTPAMQISEIV</sequence>
<name>A0A6J6PMP7_9ZZZZ</name>
<dbReference type="InterPro" id="IPR011008">
    <property type="entry name" value="Dimeric_a/b-barrel"/>
</dbReference>
<dbReference type="PANTHER" id="PTHR40260:SF2">
    <property type="entry name" value="BLR8190 PROTEIN"/>
    <property type="match status" value="1"/>
</dbReference>
<accession>A0A6J6PMP7</accession>
<evidence type="ECO:0000313" key="2">
    <source>
        <dbReference type="EMBL" id="CAB4699786.1"/>
    </source>
</evidence>
<dbReference type="Pfam" id="PF07110">
    <property type="entry name" value="EthD"/>
    <property type="match status" value="1"/>
</dbReference>
<gene>
    <name evidence="2" type="ORF">UFOPK2366_01209</name>
</gene>
<reference evidence="2" key="1">
    <citation type="submission" date="2020-05" db="EMBL/GenBank/DDBJ databases">
        <authorList>
            <person name="Chiriac C."/>
            <person name="Salcher M."/>
            <person name="Ghai R."/>
            <person name="Kavagutti S V."/>
        </authorList>
    </citation>
    <scope>NUCLEOTIDE SEQUENCE</scope>
</reference>
<dbReference type="PANTHER" id="PTHR40260">
    <property type="entry name" value="BLR8190 PROTEIN"/>
    <property type="match status" value="1"/>
</dbReference>
<dbReference type="AlphaFoldDB" id="A0A6J6PMP7"/>
<dbReference type="Gene3D" id="3.30.70.100">
    <property type="match status" value="1"/>
</dbReference>
<evidence type="ECO:0000259" key="1">
    <source>
        <dbReference type="Pfam" id="PF07110"/>
    </source>
</evidence>